<evidence type="ECO:0000313" key="7">
    <source>
        <dbReference type="EMBL" id="TCL61886.1"/>
    </source>
</evidence>
<dbReference type="PROSITE" id="PS50110">
    <property type="entry name" value="RESPONSE_REGULATORY"/>
    <property type="match status" value="1"/>
</dbReference>
<evidence type="ECO:0000313" key="8">
    <source>
        <dbReference type="Proteomes" id="UP000295008"/>
    </source>
</evidence>
<dbReference type="SUPFAM" id="SSF46894">
    <property type="entry name" value="C-terminal effector domain of the bipartite response regulators"/>
    <property type="match status" value="1"/>
</dbReference>
<dbReference type="AlphaFoldDB" id="A0A4R1R8C0"/>
<name>A0A4R1R8C0_HYDET</name>
<dbReference type="InterPro" id="IPR039420">
    <property type="entry name" value="WalR-like"/>
</dbReference>
<dbReference type="SUPFAM" id="SSF52172">
    <property type="entry name" value="CheY-like"/>
    <property type="match status" value="1"/>
</dbReference>
<dbReference type="EMBL" id="SLUN01000031">
    <property type="protein sequence ID" value="TCL61886.1"/>
    <property type="molecule type" value="Genomic_DNA"/>
</dbReference>
<dbReference type="GO" id="GO:0000160">
    <property type="term" value="P:phosphorelay signal transduction system"/>
    <property type="evidence" value="ECO:0007669"/>
    <property type="project" value="InterPro"/>
</dbReference>
<dbReference type="InterPro" id="IPR001789">
    <property type="entry name" value="Sig_transdc_resp-reg_receiver"/>
</dbReference>
<dbReference type="GO" id="GO:0003677">
    <property type="term" value="F:DNA binding"/>
    <property type="evidence" value="ECO:0007669"/>
    <property type="project" value="UniProtKB-KW"/>
</dbReference>
<dbReference type="PRINTS" id="PR00038">
    <property type="entry name" value="HTHLUXR"/>
</dbReference>
<dbReference type="OrthoDB" id="188043at2"/>
<keyword evidence="8" id="KW-1185">Reference proteome</keyword>
<evidence type="ECO:0000256" key="2">
    <source>
        <dbReference type="ARBA" id="ARBA00023015"/>
    </source>
</evidence>
<dbReference type="InterPro" id="IPR058245">
    <property type="entry name" value="NreC/VraR/RcsB-like_REC"/>
</dbReference>
<dbReference type="PANTHER" id="PTHR43214">
    <property type="entry name" value="TWO-COMPONENT RESPONSE REGULATOR"/>
    <property type="match status" value="1"/>
</dbReference>
<evidence type="ECO:0000256" key="1">
    <source>
        <dbReference type="ARBA" id="ARBA00022553"/>
    </source>
</evidence>
<organism evidence="7 8">
    <name type="scientific">Hydrogenispora ethanolica</name>
    <dbReference type="NCBI Taxonomy" id="1082276"/>
    <lineage>
        <taxon>Bacteria</taxon>
        <taxon>Bacillati</taxon>
        <taxon>Bacillota</taxon>
        <taxon>Hydrogenispora</taxon>
    </lineage>
</organism>
<keyword evidence="1 5" id="KW-0597">Phosphoprotein</keyword>
<dbReference type="PANTHER" id="PTHR43214:SF43">
    <property type="entry name" value="TWO-COMPONENT RESPONSE REGULATOR"/>
    <property type="match status" value="1"/>
</dbReference>
<protein>
    <submittedName>
        <fullName evidence="7">DNA-binding NarL/FixJ family response regulator</fullName>
    </submittedName>
</protein>
<sequence length="232" mass="25948">MSGTPLIRVIVAEDLAVFREHFTAVINQQADLRVVAGAANGRQAVQLAAEWQPDVVLMDIEMDHKRDGIEAAQAILAAQPGIKIVFLTVHEDDETVFSAFENGAVDYVLKSSPPEEIIAAIRLAHQGHSPIRPEVAAKIRNEFSRIRKNESNLLQSVYILSQLTPSEKEILNLLLQGMRPAEIADSRQVELSTVKSQINVLLKKFNKKRTKEVVRLIKELNLNDLFYQHLNG</sequence>
<dbReference type="Gene3D" id="3.40.50.2300">
    <property type="match status" value="1"/>
</dbReference>
<dbReference type="InterPro" id="IPR000792">
    <property type="entry name" value="Tscrpt_reg_LuxR_C"/>
</dbReference>
<accession>A0A4R1R8C0</accession>
<dbReference type="InterPro" id="IPR011006">
    <property type="entry name" value="CheY-like_superfamily"/>
</dbReference>
<proteinExistence type="predicted"/>
<keyword evidence="3 7" id="KW-0238">DNA-binding</keyword>
<dbReference type="InterPro" id="IPR016032">
    <property type="entry name" value="Sig_transdc_resp-reg_C-effctor"/>
</dbReference>
<dbReference type="SMART" id="SM00448">
    <property type="entry name" value="REC"/>
    <property type="match status" value="1"/>
</dbReference>
<feature type="domain" description="Response regulatory" evidence="6">
    <location>
        <begin position="8"/>
        <end position="125"/>
    </location>
</feature>
<gene>
    <name evidence="7" type="ORF">EDC14_103158</name>
</gene>
<dbReference type="Proteomes" id="UP000295008">
    <property type="component" value="Unassembled WGS sequence"/>
</dbReference>
<dbReference type="GO" id="GO:0006355">
    <property type="term" value="P:regulation of DNA-templated transcription"/>
    <property type="evidence" value="ECO:0007669"/>
    <property type="project" value="InterPro"/>
</dbReference>
<dbReference type="Pfam" id="PF00072">
    <property type="entry name" value="Response_reg"/>
    <property type="match status" value="1"/>
</dbReference>
<evidence type="ECO:0000259" key="6">
    <source>
        <dbReference type="PROSITE" id="PS50110"/>
    </source>
</evidence>
<reference evidence="7 8" key="1">
    <citation type="submission" date="2019-03" db="EMBL/GenBank/DDBJ databases">
        <title>Genomic Encyclopedia of Type Strains, Phase IV (KMG-IV): sequencing the most valuable type-strain genomes for metagenomic binning, comparative biology and taxonomic classification.</title>
        <authorList>
            <person name="Goeker M."/>
        </authorList>
    </citation>
    <scope>NUCLEOTIDE SEQUENCE [LARGE SCALE GENOMIC DNA]</scope>
    <source>
        <strain evidence="7 8">LX-B</strain>
    </source>
</reference>
<keyword evidence="4" id="KW-0804">Transcription</keyword>
<evidence type="ECO:0000256" key="3">
    <source>
        <dbReference type="ARBA" id="ARBA00023125"/>
    </source>
</evidence>
<dbReference type="Pfam" id="PF00196">
    <property type="entry name" value="GerE"/>
    <property type="match status" value="1"/>
</dbReference>
<evidence type="ECO:0000256" key="5">
    <source>
        <dbReference type="PROSITE-ProRule" id="PRU00169"/>
    </source>
</evidence>
<feature type="modified residue" description="4-aspartylphosphate" evidence="5">
    <location>
        <position position="59"/>
    </location>
</feature>
<comment type="caution">
    <text evidence="7">The sequence shown here is derived from an EMBL/GenBank/DDBJ whole genome shotgun (WGS) entry which is preliminary data.</text>
</comment>
<dbReference type="RefSeq" id="WP_132016126.1">
    <property type="nucleotide sequence ID" value="NZ_SLUN01000031.1"/>
</dbReference>
<dbReference type="SMART" id="SM00421">
    <property type="entry name" value="HTH_LUXR"/>
    <property type="match status" value="1"/>
</dbReference>
<keyword evidence="2" id="KW-0805">Transcription regulation</keyword>
<dbReference type="CDD" id="cd17535">
    <property type="entry name" value="REC_NarL-like"/>
    <property type="match status" value="1"/>
</dbReference>
<evidence type="ECO:0000256" key="4">
    <source>
        <dbReference type="ARBA" id="ARBA00023163"/>
    </source>
</evidence>